<dbReference type="GO" id="GO:0000166">
    <property type="term" value="F:nucleotide binding"/>
    <property type="evidence" value="ECO:0007669"/>
    <property type="project" value="UniProtKB-KW"/>
</dbReference>
<dbReference type="GO" id="GO:0004016">
    <property type="term" value="F:adenylate cyclase activity"/>
    <property type="evidence" value="ECO:0007669"/>
    <property type="project" value="TreeGrafter"/>
</dbReference>
<accession>A0AAE1UTN5</accession>
<dbReference type="PANTHER" id="PTHR45627:SF30">
    <property type="entry name" value="ADENYLATE CYCLASE TYPE 3"/>
    <property type="match status" value="1"/>
</dbReference>
<gene>
    <name evidence="3" type="ORF">RND71_044222</name>
</gene>
<organism evidence="3 4">
    <name type="scientific">Anisodus tanguticus</name>
    <dbReference type="NCBI Taxonomy" id="243964"/>
    <lineage>
        <taxon>Eukaryota</taxon>
        <taxon>Viridiplantae</taxon>
        <taxon>Streptophyta</taxon>
        <taxon>Embryophyta</taxon>
        <taxon>Tracheophyta</taxon>
        <taxon>Spermatophyta</taxon>
        <taxon>Magnoliopsida</taxon>
        <taxon>eudicotyledons</taxon>
        <taxon>Gunneridae</taxon>
        <taxon>Pentapetalae</taxon>
        <taxon>asterids</taxon>
        <taxon>lamiids</taxon>
        <taxon>Solanales</taxon>
        <taxon>Solanaceae</taxon>
        <taxon>Solanoideae</taxon>
        <taxon>Hyoscyameae</taxon>
        <taxon>Anisodus</taxon>
    </lineage>
</organism>
<dbReference type="AlphaFoldDB" id="A0AAE1UTN5"/>
<proteinExistence type="predicted"/>
<reference evidence="3" key="1">
    <citation type="submission" date="2023-12" db="EMBL/GenBank/DDBJ databases">
        <title>Genome assembly of Anisodus tanguticus.</title>
        <authorList>
            <person name="Wang Y.-J."/>
        </authorList>
    </citation>
    <scope>NUCLEOTIDE SEQUENCE</scope>
    <source>
        <strain evidence="3">KB-2021</strain>
        <tissue evidence="3">Leaf</tissue>
    </source>
</reference>
<dbReference type="InterPro" id="IPR029787">
    <property type="entry name" value="Nucleotide_cyclase"/>
</dbReference>
<evidence type="ECO:0000256" key="1">
    <source>
        <dbReference type="ARBA" id="ARBA00022741"/>
    </source>
</evidence>
<keyword evidence="1" id="KW-0547">Nucleotide-binding</keyword>
<keyword evidence="4" id="KW-1185">Reference proteome</keyword>
<dbReference type="GO" id="GO:0007189">
    <property type="term" value="P:adenylate cyclase-activating G protein-coupled receptor signaling pathway"/>
    <property type="evidence" value="ECO:0007669"/>
    <property type="project" value="TreeGrafter"/>
</dbReference>
<comment type="caution">
    <text evidence="3">The sequence shown here is derived from an EMBL/GenBank/DDBJ whole genome shotgun (WGS) entry which is preliminary data.</text>
</comment>
<dbReference type="Gene3D" id="3.30.70.1230">
    <property type="entry name" value="Nucleotide cyclase"/>
    <property type="match status" value="1"/>
</dbReference>
<dbReference type="PANTHER" id="PTHR45627">
    <property type="entry name" value="ADENYLATE CYCLASE TYPE 1"/>
    <property type="match status" value="1"/>
</dbReference>
<evidence type="ECO:0000256" key="2">
    <source>
        <dbReference type="ARBA" id="ARBA00023239"/>
    </source>
</evidence>
<sequence length="244" mass="27216">MESSGLPGRVHISESTVNFLNGEFELSDGDGASREETIRQARIKTFFIVNVLKPYPQGTLDEKNQAEQNFESNQLEKPNEQQKLLQDTIPTQTNSNDTNNNLNNTERKISNAVARSSVTGQLTSTIVEQVYSNSSSCSNLNQQNQNMDEYHRRLRYELLNRDNVTEETSQILQLFGFNFEPRGLVSVKGLTFNWGAILGWSAMQNVCKGTSGIAILSAESAYTIKRLRSDFSSGSASEHIPSIP</sequence>
<dbReference type="Proteomes" id="UP001291623">
    <property type="component" value="Unassembled WGS sequence"/>
</dbReference>
<dbReference type="EMBL" id="JAVYJV010000094">
    <property type="protein sequence ID" value="KAK4336759.1"/>
    <property type="molecule type" value="Genomic_DNA"/>
</dbReference>
<evidence type="ECO:0000313" key="3">
    <source>
        <dbReference type="EMBL" id="KAK4336759.1"/>
    </source>
</evidence>
<keyword evidence="2" id="KW-0456">Lyase</keyword>
<evidence type="ECO:0000313" key="4">
    <source>
        <dbReference type="Proteomes" id="UP001291623"/>
    </source>
</evidence>
<dbReference type="GO" id="GO:0005886">
    <property type="term" value="C:plasma membrane"/>
    <property type="evidence" value="ECO:0007669"/>
    <property type="project" value="TreeGrafter"/>
</dbReference>
<protein>
    <submittedName>
        <fullName evidence="3">Uncharacterized protein</fullName>
    </submittedName>
</protein>
<name>A0AAE1UTN5_9SOLA</name>